<accession>A0A367RYZ9</accession>
<evidence type="ECO:0000313" key="2">
    <source>
        <dbReference type="Proteomes" id="UP000252085"/>
    </source>
</evidence>
<protein>
    <submittedName>
        <fullName evidence="1">Uncharacterized protein</fullName>
    </submittedName>
</protein>
<sequence length="294" mass="32747">MTQHLYTQQRLEGKTLQELKAIASQLGAAAQDKRLKQSWIEAILAKQPQPVVAPKPLVEMDGDTCLVEGKAIATITNDEELTQPWVVKIEGVEVHRNATWARCYDYVRWHYKQGTLPSPQPEQVDDYLFHEDLPADNQPKVGDSHFIGNYLLRCIQVGGDYVAAWNVLDDGIPMGEIKMTWQCFWEHNQSFTTFATPQEAVADLHESALLVCQKPLVSMSIMKFCASAALGIALVAQCMMPIHAKEICNRGDGRRDVECTAVAEYTPQNNGGPDCGPCLGSGTRFKKQLMKQLS</sequence>
<reference evidence="1 2" key="1">
    <citation type="submission" date="2016-04" db="EMBL/GenBank/DDBJ databases">
        <authorList>
            <person name="Evans L.H."/>
            <person name="Alamgir A."/>
            <person name="Owens N."/>
            <person name="Weber N.D."/>
            <person name="Virtaneva K."/>
            <person name="Barbian K."/>
            <person name="Babar A."/>
            <person name="Rosenke K."/>
        </authorList>
    </citation>
    <scope>NUCLEOTIDE SEQUENCE [LARGE SCALE GENOMIC DNA]</scope>
    <source>
        <strain evidence="1">NIES-2108</strain>
    </source>
</reference>
<dbReference type="Proteomes" id="UP000252085">
    <property type="component" value="Unassembled WGS sequence"/>
</dbReference>
<gene>
    <name evidence="1" type="ORF">A6769_39000</name>
</gene>
<organism evidence="1 2">
    <name type="scientific">Nostoc punctiforme NIES-2108</name>
    <dbReference type="NCBI Taxonomy" id="1356359"/>
    <lineage>
        <taxon>Bacteria</taxon>
        <taxon>Bacillati</taxon>
        <taxon>Cyanobacteriota</taxon>
        <taxon>Cyanophyceae</taxon>
        <taxon>Nostocales</taxon>
        <taxon>Nostocaceae</taxon>
        <taxon>Nostoc</taxon>
    </lineage>
</organism>
<dbReference type="AlphaFoldDB" id="A0A367RYZ9"/>
<dbReference type="EMBL" id="LXQE01000037">
    <property type="protein sequence ID" value="RCJ41051.1"/>
    <property type="molecule type" value="Genomic_DNA"/>
</dbReference>
<comment type="caution">
    <text evidence="1">The sequence shown here is derived from an EMBL/GenBank/DDBJ whole genome shotgun (WGS) entry which is preliminary data.</text>
</comment>
<evidence type="ECO:0000313" key="1">
    <source>
        <dbReference type="EMBL" id="RCJ41051.1"/>
    </source>
</evidence>
<name>A0A367RYZ9_NOSPU</name>
<proteinExistence type="predicted"/>